<dbReference type="AlphaFoldDB" id="A0A0F9A6X3"/>
<comment type="caution">
    <text evidence="1">The sequence shown here is derived from an EMBL/GenBank/DDBJ whole genome shotgun (WGS) entry which is preliminary data.</text>
</comment>
<dbReference type="SUPFAM" id="SSF52540">
    <property type="entry name" value="P-loop containing nucleoside triphosphate hydrolases"/>
    <property type="match status" value="1"/>
</dbReference>
<evidence type="ECO:0008006" key="2">
    <source>
        <dbReference type="Google" id="ProtNLM"/>
    </source>
</evidence>
<feature type="non-terminal residue" evidence="1">
    <location>
        <position position="1"/>
    </location>
</feature>
<dbReference type="InterPro" id="IPR027417">
    <property type="entry name" value="P-loop_NTPase"/>
</dbReference>
<dbReference type="EMBL" id="LAZR01044216">
    <property type="protein sequence ID" value="KKL05200.1"/>
    <property type="molecule type" value="Genomic_DNA"/>
</dbReference>
<gene>
    <name evidence="1" type="ORF">LCGC14_2608410</name>
</gene>
<organism evidence="1">
    <name type="scientific">marine sediment metagenome</name>
    <dbReference type="NCBI Taxonomy" id="412755"/>
    <lineage>
        <taxon>unclassified sequences</taxon>
        <taxon>metagenomes</taxon>
        <taxon>ecological metagenomes</taxon>
    </lineage>
</organism>
<proteinExistence type="predicted"/>
<reference evidence="1" key="1">
    <citation type="journal article" date="2015" name="Nature">
        <title>Complex archaea that bridge the gap between prokaryotes and eukaryotes.</title>
        <authorList>
            <person name="Spang A."/>
            <person name="Saw J.H."/>
            <person name="Jorgensen S.L."/>
            <person name="Zaremba-Niedzwiedzka K."/>
            <person name="Martijn J."/>
            <person name="Lind A.E."/>
            <person name="van Eijk R."/>
            <person name="Schleper C."/>
            <person name="Guy L."/>
            <person name="Ettema T.J."/>
        </authorList>
    </citation>
    <scope>NUCLEOTIDE SEQUENCE</scope>
</reference>
<accession>A0A0F9A6X3</accession>
<evidence type="ECO:0000313" key="1">
    <source>
        <dbReference type="EMBL" id="KKL05200.1"/>
    </source>
</evidence>
<name>A0A0F9A6X3_9ZZZZ</name>
<sequence length="140" mass="16159">TKDSEAEELKYLIVIDEVHAITEKPITTNSDDADFIMKEQMAKIFSELLKEYRSRGVGFIIADQSPSRLFDDVVSQPSIKVIFREDYPNNLLFSEDPFERQILTQLENRLALVINGATGERYLIRTVNFNLNNLKCERSI</sequence>
<dbReference type="Gene3D" id="3.40.50.300">
    <property type="entry name" value="P-loop containing nucleotide triphosphate hydrolases"/>
    <property type="match status" value="1"/>
</dbReference>
<protein>
    <recommendedName>
        <fullName evidence="2">Zona occludens toxin N-terminal domain-containing protein</fullName>
    </recommendedName>
</protein>